<dbReference type="EMBL" id="KR029603">
    <property type="protein sequence ID" value="AKH48374.1"/>
    <property type="molecule type" value="Genomic_DNA"/>
</dbReference>
<reference evidence="1" key="2">
    <citation type="submission" date="2015-03" db="EMBL/GenBank/DDBJ databases">
        <authorList>
            <person name="Chow C.-E.T."/>
            <person name="Winget D.M."/>
            <person name="White R.A.III."/>
            <person name="Hallam S.J."/>
            <person name="Suttle C.A."/>
        </authorList>
    </citation>
    <scope>NUCLEOTIDE SEQUENCE</scope>
    <source>
        <strain evidence="1">Oxic1_8</strain>
    </source>
</reference>
<sequence>MFCRSCHHLEHIGGDQKRCPVGRRFRVGVGFLRSDNFARGFVEFEGVDAAGSGDVGSVIGLRDDRPDRVHEADQAVLTVAGVGDVDRGPELDQ</sequence>
<organism evidence="1">
    <name type="scientific">uncultured marine virus</name>
    <dbReference type="NCBI Taxonomy" id="186617"/>
    <lineage>
        <taxon>Viruses</taxon>
        <taxon>environmental samples</taxon>
    </lineage>
</organism>
<evidence type="ECO:0000313" key="1">
    <source>
        <dbReference type="EMBL" id="AKH48374.1"/>
    </source>
</evidence>
<reference evidence="1" key="1">
    <citation type="journal article" date="2015" name="Front. Microbiol.">
        <title>Combining genomic sequencing methods to explore viral diversity and reveal potential virus-host interactions.</title>
        <authorList>
            <person name="Chow C.E."/>
            <person name="Winget D.M."/>
            <person name="White R.A.III."/>
            <person name="Hallam S.J."/>
            <person name="Suttle C.A."/>
        </authorList>
    </citation>
    <scope>NUCLEOTIDE SEQUENCE</scope>
    <source>
        <strain evidence="1">Oxic1_8</strain>
    </source>
</reference>
<protein>
    <submittedName>
        <fullName evidence="1">Uncharacterized protein</fullName>
    </submittedName>
</protein>
<proteinExistence type="predicted"/>
<name>A0A0F7L748_9VIRU</name>
<accession>A0A0F7L748</accession>